<feature type="region of interest" description="Disordered" evidence="1">
    <location>
        <begin position="32"/>
        <end position="63"/>
    </location>
</feature>
<accession>A0A7J8HH41</accession>
<dbReference type="Proteomes" id="UP000550707">
    <property type="component" value="Unassembled WGS sequence"/>
</dbReference>
<dbReference type="InParanoid" id="A0A7J8HH41"/>
<proteinExistence type="predicted"/>
<reference evidence="2 3" key="1">
    <citation type="journal article" date="2020" name="Nature">
        <title>Six reference-quality genomes reveal evolution of bat adaptations.</title>
        <authorList>
            <person name="Jebb D."/>
            <person name="Huang Z."/>
            <person name="Pippel M."/>
            <person name="Hughes G.M."/>
            <person name="Lavrichenko K."/>
            <person name="Devanna P."/>
            <person name="Winkler S."/>
            <person name="Jermiin L.S."/>
            <person name="Skirmuntt E.C."/>
            <person name="Katzourakis A."/>
            <person name="Burkitt-Gray L."/>
            <person name="Ray D.A."/>
            <person name="Sullivan K.A.M."/>
            <person name="Roscito J.G."/>
            <person name="Kirilenko B.M."/>
            <person name="Davalos L.M."/>
            <person name="Corthals A.P."/>
            <person name="Power M.L."/>
            <person name="Jones G."/>
            <person name="Ransome R.D."/>
            <person name="Dechmann D.K.N."/>
            <person name="Locatelli A.G."/>
            <person name="Puechmaille S.J."/>
            <person name="Fedrigo O."/>
            <person name="Jarvis E.D."/>
            <person name="Hiller M."/>
            <person name="Vernes S.C."/>
            <person name="Myers E.W."/>
            <person name="Teeling E.C."/>
        </authorList>
    </citation>
    <scope>NUCLEOTIDE SEQUENCE [LARGE SCALE GENOMIC DNA]</scope>
    <source>
        <strain evidence="2">MMolMol1</strain>
        <tissue evidence="2">Muscle</tissue>
    </source>
</reference>
<organism evidence="2 3">
    <name type="scientific">Molossus molossus</name>
    <name type="common">Pallas' mastiff bat</name>
    <name type="synonym">Vespertilio molossus</name>
    <dbReference type="NCBI Taxonomy" id="27622"/>
    <lineage>
        <taxon>Eukaryota</taxon>
        <taxon>Metazoa</taxon>
        <taxon>Chordata</taxon>
        <taxon>Craniata</taxon>
        <taxon>Vertebrata</taxon>
        <taxon>Euteleostomi</taxon>
        <taxon>Mammalia</taxon>
        <taxon>Eutheria</taxon>
        <taxon>Laurasiatheria</taxon>
        <taxon>Chiroptera</taxon>
        <taxon>Yangochiroptera</taxon>
        <taxon>Molossidae</taxon>
        <taxon>Molossus</taxon>
    </lineage>
</organism>
<comment type="caution">
    <text evidence="2">The sequence shown here is derived from an EMBL/GenBank/DDBJ whole genome shotgun (WGS) entry which is preliminary data.</text>
</comment>
<dbReference type="EMBL" id="JACASF010000006">
    <property type="protein sequence ID" value="KAF6471361.1"/>
    <property type="molecule type" value="Genomic_DNA"/>
</dbReference>
<feature type="region of interest" description="Disordered" evidence="1">
    <location>
        <begin position="88"/>
        <end position="109"/>
    </location>
</feature>
<protein>
    <submittedName>
        <fullName evidence="2">Gametocyte specific factor 1 like</fullName>
    </submittedName>
</protein>
<name>A0A7J8HH41_MOLMO</name>
<feature type="compositionally biased region" description="Polar residues" evidence="1">
    <location>
        <begin position="100"/>
        <end position="109"/>
    </location>
</feature>
<evidence type="ECO:0000313" key="3">
    <source>
        <dbReference type="Proteomes" id="UP000550707"/>
    </source>
</evidence>
<evidence type="ECO:0000256" key="1">
    <source>
        <dbReference type="SAM" id="MobiDB-lite"/>
    </source>
</evidence>
<dbReference type="AlphaFoldDB" id="A0A7J8HH41"/>
<gene>
    <name evidence="2" type="ORF">HJG59_006073</name>
</gene>
<sequence>MGSCKCHACHVVPITKPEEHEAACVNGSPVEEGASLSPLKMSFPSAEQSGSTPPVSPGSPSPMSGISMILTVIPCLSLRLLFPKSSFVKATQSQRERNPSFLTTPRISD</sequence>
<keyword evidence="3" id="KW-1185">Reference proteome</keyword>
<evidence type="ECO:0000313" key="2">
    <source>
        <dbReference type="EMBL" id="KAF6471361.1"/>
    </source>
</evidence>